<organism evidence="1 2">
    <name type="scientific">Mycobacteroides franklinii</name>
    <dbReference type="NCBI Taxonomy" id="948102"/>
    <lineage>
        <taxon>Bacteria</taxon>
        <taxon>Bacillati</taxon>
        <taxon>Actinomycetota</taxon>
        <taxon>Actinomycetes</taxon>
        <taxon>Mycobacteriales</taxon>
        <taxon>Mycobacteriaceae</taxon>
        <taxon>Mycobacteroides</taxon>
    </lineage>
</organism>
<dbReference type="EMBL" id="RXLR01000013">
    <property type="protein sequence ID" value="TDH23149.1"/>
    <property type="molecule type" value="Genomic_DNA"/>
</dbReference>
<evidence type="ECO:0000313" key="1">
    <source>
        <dbReference type="EMBL" id="TDH23149.1"/>
    </source>
</evidence>
<evidence type="ECO:0008006" key="3">
    <source>
        <dbReference type="Google" id="ProtNLM"/>
    </source>
</evidence>
<dbReference type="RefSeq" id="WP_078335938.1">
    <property type="nucleotide sequence ID" value="NZ_MAFQ01000014.1"/>
</dbReference>
<dbReference type="Proteomes" id="UP000295627">
    <property type="component" value="Unassembled WGS sequence"/>
</dbReference>
<protein>
    <recommendedName>
        <fullName evidence="3">YbaB/EbfC family DNA-binding protein</fullName>
    </recommendedName>
</protein>
<comment type="caution">
    <text evidence="1">The sequence shown here is derived from an EMBL/GenBank/DDBJ whole genome shotgun (WGS) entry which is preliminary data.</text>
</comment>
<accession>A0A4R5PDY4</accession>
<gene>
    <name evidence="1" type="ORF">EJ571_06730</name>
</gene>
<evidence type="ECO:0000313" key="2">
    <source>
        <dbReference type="Proteomes" id="UP000295627"/>
    </source>
</evidence>
<proteinExistence type="predicted"/>
<dbReference type="AlphaFoldDB" id="A0A4R5PDY4"/>
<name>A0A4R5PDY4_9MYCO</name>
<reference evidence="1 2" key="1">
    <citation type="journal article" date="2019" name="Sci. Rep.">
        <title>Extended insight into the Mycobacterium chelonae-abscessus complex through whole genome sequencing of Mycobacterium salmoniphilum outbreak and Mycobacterium salmoniphilum-like strains.</title>
        <authorList>
            <person name="Behra P.R.K."/>
            <person name="Das S."/>
            <person name="Pettersson B.M.F."/>
            <person name="Shirreff L."/>
            <person name="DuCote T."/>
            <person name="Jacobsson K.G."/>
            <person name="Ennis D.G."/>
            <person name="Kirsebom L.A."/>
        </authorList>
    </citation>
    <scope>NUCLEOTIDE SEQUENCE [LARGE SCALE GENOMIC DNA]</scope>
    <source>
        <strain evidence="1 2">DSM 45524</strain>
    </source>
</reference>
<sequence>MKGLPKQQLDGLSALLNVAYEYAEKVDNYSASSLEDEPIQVSINGKGKITNCEMRQGLQRELTATELSEAFTDAIDGMSRRAEVECIEMLDEMRKQSQAIASKFEHSAEYGSALASLGGFKTAGG</sequence>